<reference evidence="2" key="1">
    <citation type="journal article" date="2020" name="Mol. Plant Microbe Interact.">
        <title>Genome Sequence of the Biocontrol Agent Coniothyrium minitans strain Conio (IMI 134523).</title>
        <authorList>
            <person name="Patel D."/>
            <person name="Shittu T.A."/>
            <person name="Baroncelli R."/>
            <person name="Muthumeenakshi S."/>
            <person name="Osborne T.H."/>
            <person name="Janganan T.K."/>
            <person name="Sreenivasaprasad S."/>
        </authorList>
    </citation>
    <scope>NUCLEOTIDE SEQUENCE</scope>
    <source>
        <strain evidence="2">Conio</strain>
    </source>
</reference>
<evidence type="ECO:0000313" key="3">
    <source>
        <dbReference type="Proteomes" id="UP000756921"/>
    </source>
</evidence>
<feature type="compositionally biased region" description="Polar residues" evidence="1">
    <location>
        <begin position="152"/>
        <end position="166"/>
    </location>
</feature>
<feature type="region of interest" description="Disordered" evidence="1">
    <location>
        <begin position="146"/>
        <end position="200"/>
    </location>
</feature>
<evidence type="ECO:0000313" key="2">
    <source>
        <dbReference type="EMBL" id="KAF9741696.1"/>
    </source>
</evidence>
<organism evidence="2 3">
    <name type="scientific">Paraphaeosphaeria minitans</name>
    <dbReference type="NCBI Taxonomy" id="565426"/>
    <lineage>
        <taxon>Eukaryota</taxon>
        <taxon>Fungi</taxon>
        <taxon>Dikarya</taxon>
        <taxon>Ascomycota</taxon>
        <taxon>Pezizomycotina</taxon>
        <taxon>Dothideomycetes</taxon>
        <taxon>Pleosporomycetidae</taxon>
        <taxon>Pleosporales</taxon>
        <taxon>Massarineae</taxon>
        <taxon>Didymosphaeriaceae</taxon>
        <taxon>Paraphaeosphaeria</taxon>
    </lineage>
</organism>
<proteinExistence type="predicted"/>
<keyword evidence="3" id="KW-1185">Reference proteome</keyword>
<dbReference type="EMBL" id="WJXW01000001">
    <property type="protein sequence ID" value="KAF9741696.1"/>
    <property type="molecule type" value="Genomic_DNA"/>
</dbReference>
<comment type="caution">
    <text evidence="2">The sequence shown here is derived from an EMBL/GenBank/DDBJ whole genome shotgun (WGS) entry which is preliminary data.</text>
</comment>
<evidence type="ECO:0000256" key="1">
    <source>
        <dbReference type="SAM" id="MobiDB-lite"/>
    </source>
</evidence>
<name>A0A9P6GTR2_9PLEO</name>
<protein>
    <submittedName>
        <fullName evidence="2">Uncharacterized protein</fullName>
    </submittedName>
</protein>
<gene>
    <name evidence="2" type="ORF">PMIN01_01235</name>
</gene>
<sequence length="312" mass="33797">MGVDATSRRDESECMQRVLVERQYFNFGSRTSTDMLLSFSVAVNKGAAALPQRASSTRRMAVREQPLAYHRPRPCSLPPPLDLTNAALGCESTIPNSLCKSSFVAIMGECTASRIHSSAPPPWRTLLLVASTSTCESVNARRRGRRPFAVTTPESGEWRTSIQPSTVRGARLEAVPSSPPAPVLSSSASGATPGVTREHVHGHFHRKALMRQLIGLKTTQDTCKPDHIFEALLRNLCLMHTFQDAFALSSRVCPALPRITRGAVALTAFSSHVTCSCSSSPKEPFAAAGHGLSTCDIEIHTEISRCFNPVTL</sequence>
<accession>A0A9P6GTR2</accession>
<dbReference type="Proteomes" id="UP000756921">
    <property type="component" value="Unassembled WGS sequence"/>
</dbReference>
<dbReference type="AlphaFoldDB" id="A0A9P6GTR2"/>